<evidence type="ECO:0000256" key="1">
    <source>
        <dbReference type="SAM" id="Phobius"/>
    </source>
</evidence>
<evidence type="ECO:0000313" key="3">
    <source>
        <dbReference type="Proteomes" id="UP000286097"/>
    </source>
</evidence>
<accession>A0A3R7WKC3</accession>
<comment type="caution">
    <text evidence="2">The sequence shown here is derived from an EMBL/GenBank/DDBJ whole genome shotgun (WGS) entry which is preliminary data.</text>
</comment>
<dbReference type="AlphaFoldDB" id="A0A3R7WKC3"/>
<keyword evidence="1" id="KW-0472">Membrane</keyword>
<dbReference type="EMBL" id="QKXF01000620">
    <property type="protein sequence ID" value="RQM10416.1"/>
    <property type="molecule type" value="Genomic_DNA"/>
</dbReference>
<reference evidence="2 3" key="1">
    <citation type="submission" date="2018-06" db="EMBL/GenBank/DDBJ databases">
        <title>Comparative genomics of downy mildews reveals potential adaptations to biotrophy.</title>
        <authorList>
            <person name="Fletcher K."/>
            <person name="Klosterman S.J."/>
            <person name="Derevnina L."/>
            <person name="Martin F."/>
            <person name="Koike S."/>
            <person name="Reyes Chin-Wo S."/>
            <person name="Mou B."/>
            <person name="Michelmore R."/>
        </authorList>
    </citation>
    <scope>NUCLEOTIDE SEQUENCE [LARGE SCALE GENOMIC DNA]</scope>
    <source>
        <strain evidence="2 3">R13</strain>
    </source>
</reference>
<gene>
    <name evidence="2" type="ORF">DD237_005433</name>
</gene>
<feature type="transmembrane region" description="Helical" evidence="1">
    <location>
        <begin position="6"/>
        <end position="29"/>
    </location>
</feature>
<name>A0A3R7WKC3_9STRA</name>
<organism evidence="2 3">
    <name type="scientific">Peronospora effusa</name>
    <dbReference type="NCBI Taxonomy" id="542832"/>
    <lineage>
        <taxon>Eukaryota</taxon>
        <taxon>Sar</taxon>
        <taxon>Stramenopiles</taxon>
        <taxon>Oomycota</taxon>
        <taxon>Peronosporomycetes</taxon>
        <taxon>Peronosporales</taxon>
        <taxon>Peronosporaceae</taxon>
        <taxon>Peronospora</taxon>
    </lineage>
</organism>
<sequence>MVMLFVVVMLLMVVMLVRVLVRVVSVVLVRTKFTMRGESRRATGVGRLHDRGDDAQAEHDGLGVHLADGKVSVVFLVGFACDCFLIAELKANRKVKEREVAEDTAVCKDIVAEGV</sequence>
<dbReference type="VEuPathDB" id="FungiDB:DD237_005433"/>
<protein>
    <submittedName>
        <fullName evidence="2">Uncharacterized protein</fullName>
    </submittedName>
</protein>
<dbReference type="Proteomes" id="UP000286097">
    <property type="component" value="Unassembled WGS sequence"/>
</dbReference>
<proteinExistence type="predicted"/>
<evidence type="ECO:0000313" key="2">
    <source>
        <dbReference type="EMBL" id="RQM10416.1"/>
    </source>
</evidence>
<keyword evidence="1" id="KW-1133">Transmembrane helix</keyword>
<keyword evidence="1" id="KW-0812">Transmembrane</keyword>